<dbReference type="GO" id="GO:0005524">
    <property type="term" value="F:ATP binding"/>
    <property type="evidence" value="ECO:0007669"/>
    <property type="project" value="InterPro"/>
</dbReference>
<dbReference type="Gene3D" id="3.30.980.10">
    <property type="entry name" value="Threonyl-trna Synthetase, Chain A, domain 2"/>
    <property type="match status" value="1"/>
</dbReference>
<gene>
    <name evidence="2" type="ORF">IAC06_00075</name>
</gene>
<protein>
    <submittedName>
        <fullName evidence="2">Nucleoside kinase</fullName>
    </submittedName>
</protein>
<dbReference type="InterPro" id="IPR027417">
    <property type="entry name" value="P-loop_NTPase"/>
</dbReference>
<feature type="domain" description="Phosphoribulokinase/uridine kinase" evidence="1">
    <location>
        <begin position="341"/>
        <end position="537"/>
    </location>
</feature>
<dbReference type="EMBL" id="JADIMI010000002">
    <property type="protein sequence ID" value="MBO8451267.1"/>
    <property type="molecule type" value="Genomic_DNA"/>
</dbReference>
<dbReference type="Proteomes" id="UP000823661">
    <property type="component" value="Unassembled WGS sequence"/>
</dbReference>
<proteinExistence type="predicted"/>
<dbReference type="InterPro" id="IPR018163">
    <property type="entry name" value="Thr/Ala-tRNA-synth_IIc_edit"/>
</dbReference>
<sequence length="604" mass="68632">MEDNKIRIHCINNGNYYDISAGTTLSEFSKEVCTVLPDTDDERYRKGVPTSNCEATVPVLAALVDHQLKELDFRMMMPHEVEFIGYNHPDGRRTYIRSLCFVLQKAVRELFPDKTLVIDYSLPSGLYCEIREREKSIAGTGETQAKDEDGRPVIHPVNVQDLTAIRTRMQEIVKEDLPLEKRKLTSEEAIRIFEENGQPVKARLVKSLGRYTFSVYFICDPTVYGPEEIADTFYGPLVPSTGYLGCFAISGFKDGFCLQYPMEGRTARIEPMKKQSKIAATLKRHSDWCTIIGVKGIGTLNRAIQRGEAINLINLAEARHERDYAEIADRIFQQRDKTRIVFIAGPSSSGKTSTSLRLAIQCKVLGLNPKVIELDNYFVNRDKTPLDENGDYDFESLYAMDLDLLNSQLNDLLHGKTVEIPKYSFKLGRREDTGMQMKLEETDILIMEGIHALNPEMTSAVDDSHIFRVYASALTSLSIDENNNISTSDNRLLRRMVRDNRVRGITPEDTILRWRSVRRGENRNIFPFQENADAEFNSALIFELPMLKYYAEPLLRRIPSSSPAFSEATRLLKFLDYIVALSPDEIAAIPPTSIMREFIGGQTL</sequence>
<keyword evidence="2" id="KW-0418">Kinase</keyword>
<dbReference type="Pfam" id="PF00485">
    <property type="entry name" value="PRK"/>
    <property type="match status" value="1"/>
</dbReference>
<accession>A0A9D9EQ71</accession>
<name>A0A9D9EQ71_9BACT</name>
<dbReference type="Gene3D" id="3.40.50.300">
    <property type="entry name" value="P-loop containing nucleotide triphosphate hydrolases"/>
    <property type="match status" value="1"/>
</dbReference>
<dbReference type="PANTHER" id="PTHR10285">
    <property type="entry name" value="URIDINE KINASE"/>
    <property type="match status" value="1"/>
</dbReference>
<dbReference type="AlphaFoldDB" id="A0A9D9EQ71"/>
<dbReference type="SUPFAM" id="SSF52540">
    <property type="entry name" value="P-loop containing nucleoside triphosphate hydrolases"/>
    <property type="match status" value="1"/>
</dbReference>
<comment type="caution">
    <text evidence="2">The sequence shown here is derived from an EMBL/GenBank/DDBJ whole genome shotgun (WGS) entry which is preliminary data.</text>
</comment>
<evidence type="ECO:0000259" key="1">
    <source>
        <dbReference type="Pfam" id="PF00485"/>
    </source>
</evidence>
<reference evidence="2" key="1">
    <citation type="submission" date="2020-10" db="EMBL/GenBank/DDBJ databases">
        <authorList>
            <person name="Gilroy R."/>
        </authorList>
    </citation>
    <scope>NUCLEOTIDE SEQUENCE</scope>
    <source>
        <strain evidence="2">B1-20833</strain>
    </source>
</reference>
<dbReference type="InterPro" id="IPR006083">
    <property type="entry name" value="PRK/URK"/>
</dbReference>
<reference evidence="2" key="2">
    <citation type="journal article" date="2021" name="PeerJ">
        <title>Extensive microbial diversity within the chicken gut microbiome revealed by metagenomics and culture.</title>
        <authorList>
            <person name="Gilroy R."/>
            <person name="Ravi A."/>
            <person name="Getino M."/>
            <person name="Pursley I."/>
            <person name="Horton D.L."/>
            <person name="Alikhan N.F."/>
            <person name="Baker D."/>
            <person name="Gharbi K."/>
            <person name="Hall N."/>
            <person name="Watson M."/>
            <person name="Adriaenssens E.M."/>
            <person name="Foster-Nyarko E."/>
            <person name="Jarju S."/>
            <person name="Secka A."/>
            <person name="Antonio M."/>
            <person name="Oren A."/>
            <person name="Chaudhuri R.R."/>
            <person name="La Ragione R."/>
            <person name="Hildebrand F."/>
            <person name="Pallen M.J."/>
        </authorList>
    </citation>
    <scope>NUCLEOTIDE SEQUENCE</scope>
    <source>
        <strain evidence="2">B1-20833</strain>
    </source>
</reference>
<organism evidence="2 3">
    <name type="scientific">Candidatus Cryptobacteroides intestinavium</name>
    <dbReference type="NCBI Taxonomy" id="2840766"/>
    <lineage>
        <taxon>Bacteria</taxon>
        <taxon>Pseudomonadati</taxon>
        <taxon>Bacteroidota</taxon>
        <taxon>Bacteroidia</taxon>
        <taxon>Bacteroidales</taxon>
        <taxon>Candidatus Cryptobacteroides</taxon>
    </lineage>
</organism>
<keyword evidence="2" id="KW-0808">Transferase</keyword>
<evidence type="ECO:0000313" key="3">
    <source>
        <dbReference type="Proteomes" id="UP000823661"/>
    </source>
</evidence>
<dbReference type="GO" id="GO:0016301">
    <property type="term" value="F:kinase activity"/>
    <property type="evidence" value="ECO:0007669"/>
    <property type="project" value="UniProtKB-KW"/>
</dbReference>
<dbReference type="SUPFAM" id="SSF55186">
    <property type="entry name" value="ThrRS/AlaRS common domain"/>
    <property type="match status" value="1"/>
</dbReference>
<evidence type="ECO:0000313" key="2">
    <source>
        <dbReference type="EMBL" id="MBO8451267.1"/>
    </source>
</evidence>
<dbReference type="CDD" id="cd02028">
    <property type="entry name" value="UMPK_like"/>
    <property type="match status" value="1"/>
</dbReference>